<dbReference type="AlphaFoldDB" id="A0A9D4Z397"/>
<sequence>MGSTIEGKADHSDSEETSSSTSSSRYASESTTTDWSDRSSGSAEDFGTLNQLLAAVLDGA</sequence>
<feature type="region of interest" description="Disordered" evidence="1">
    <location>
        <begin position="1"/>
        <end position="47"/>
    </location>
</feature>
<feature type="compositionally biased region" description="Low complexity" evidence="1">
    <location>
        <begin position="17"/>
        <end position="33"/>
    </location>
</feature>
<proteinExistence type="predicted"/>
<evidence type="ECO:0000313" key="3">
    <source>
        <dbReference type="Proteomes" id="UP000886520"/>
    </source>
</evidence>
<dbReference type="EMBL" id="JABFUD020000025">
    <property type="protein sequence ID" value="KAI5059560.1"/>
    <property type="molecule type" value="Genomic_DNA"/>
</dbReference>
<dbReference type="Proteomes" id="UP000886520">
    <property type="component" value="Chromosome 25"/>
</dbReference>
<reference evidence="2" key="1">
    <citation type="submission" date="2021-01" db="EMBL/GenBank/DDBJ databases">
        <title>Adiantum capillus-veneris genome.</title>
        <authorList>
            <person name="Fang Y."/>
            <person name="Liao Q."/>
        </authorList>
    </citation>
    <scope>NUCLEOTIDE SEQUENCE</scope>
    <source>
        <strain evidence="2">H3</strain>
        <tissue evidence="2">Leaf</tissue>
    </source>
</reference>
<name>A0A9D4Z397_ADICA</name>
<comment type="caution">
    <text evidence="2">The sequence shown here is derived from an EMBL/GenBank/DDBJ whole genome shotgun (WGS) entry which is preliminary data.</text>
</comment>
<evidence type="ECO:0000313" key="2">
    <source>
        <dbReference type="EMBL" id="KAI5059560.1"/>
    </source>
</evidence>
<protein>
    <submittedName>
        <fullName evidence="2">Uncharacterized protein</fullName>
    </submittedName>
</protein>
<evidence type="ECO:0000256" key="1">
    <source>
        <dbReference type="SAM" id="MobiDB-lite"/>
    </source>
</evidence>
<organism evidence="2 3">
    <name type="scientific">Adiantum capillus-veneris</name>
    <name type="common">Maidenhair fern</name>
    <dbReference type="NCBI Taxonomy" id="13818"/>
    <lineage>
        <taxon>Eukaryota</taxon>
        <taxon>Viridiplantae</taxon>
        <taxon>Streptophyta</taxon>
        <taxon>Embryophyta</taxon>
        <taxon>Tracheophyta</taxon>
        <taxon>Polypodiopsida</taxon>
        <taxon>Polypodiidae</taxon>
        <taxon>Polypodiales</taxon>
        <taxon>Pteridineae</taxon>
        <taxon>Pteridaceae</taxon>
        <taxon>Vittarioideae</taxon>
        <taxon>Adiantum</taxon>
    </lineage>
</organism>
<accession>A0A9D4Z397</accession>
<keyword evidence="3" id="KW-1185">Reference proteome</keyword>
<gene>
    <name evidence="2" type="ORF">GOP47_0025879</name>
</gene>